<dbReference type="PROSITE" id="PS50280">
    <property type="entry name" value="SET"/>
    <property type="match status" value="1"/>
</dbReference>
<dbReference type="Gene3D" id="2.170.270.10">
    <property type="entry name" value="SET domain"/>
    <property type="match status" value="1"/>
</dbReference>
<reference evidence="3" key="1">
    <citation type="journal article" date="2023" name="Mol. Phylogenet. Evol.">
        <title>Genome-scale phylogeny and comparative genomics of the fungal order Sordariales.</title>
        <authorList>
            <person name="Hensen N."/>
            <person name="Bonometti L."/>
            <person name="Westerberg I."/>
            <person name="Brannstrom I.O."/>
            <person name="Guillou S."/>
            <person name="Cros-Aarteil S."/>
            <person name="Calhoun S."/>
            <person name="Haridas S."/>
            <person name="Kuo A."/>
            <person name="Mondo S."/>
            <person name="Pangilinan J."/>
            <person name="Riley R."/>
            <person name="LaButti K."/>
            <person name="Andreopoulos B."/>
            <person name="Lipzen A."/>
            <person name="Chen C."/>
            <person name="Yan M."/>
            <person name="Daum C."/>
            <person name="Ng V."/>
            <person name="Clum A."/>
            <person name="Steindorff A."/>
            <person name="Ohm R.A."/>
            <person name="Martin F."/>
            <person name="Silar P."/>
            <person name="Natvig D.O."/>
            <person name="Lalanne C."/>
            <person name="Gautier V."/>
            <person name="Ament-Velasquez S.L."/>
            <person name="Kruys A."/>
            <person name="Hutchinson M.I."/>
            <person name="Powell A.J."/>
            <person name="Barry K."/>
            <person name="Miller A.N."/>
            <person name="Grigoriev I.V."/>
            <person name="Debuchy R."/>
            <person name="Gladieux P."/>
            <person name="Hiltunen Thoren M."/>
            <person name="Johannesson H."/>
        </authorList>
    </citation>
    <scope>NUCLEOTIDE SEQUENCE</scope>
    <source>
        <strain evidence="3">PSN324</strain>
    </source>
</reference>
<accession>A0AAV9HNZ9</accession>
<keyword evidence="1" id="KW-0732">Signal</keyword>
<name>A0AAV9HNZ9_9PEZI</name>
<proteinExistence type="predicted"/>
<reference evidence="3" key="2">
    <citation type="submission" date="2023-06" db="EMBL/GenBank/DDBJ databases">
        <authorList>
            <consortium name="Lawrence Berkeley National Laboratory"/>
            <person name="Mondo S.J."/>
            <person name="Hensen N."/>
            <person name="Bonometti L."/>
            <person name="Westerberg I."/>
            <person name="Brannstrom I.O."/>
            <person name="Guillou S."/>
            <person name="Cros-Aarteil S."/>
            <person name="Calhoun S."/>
            <person name="Haridas S."/>
            <person name="Kuo A."/>
            <person name="Pangilinan J."/>
            <person name="Riley R."/>
            <person name="Labutti K."/>
            <person name="Andreopoulos B."/>
            <person name="Lipzen A."/>
            <person name="Chen C."/>
            <person name="Yanf M."/>
            <person name="Daum C."/>
            <person name="Ng V."/>
            <person name="Clum A."/>
            <person name="Steindorff A."/>
            <person name="Ohm R."/>
            <person name="Martin F."/>
            <person name="Silar P."/>
            <person name="Natvig D."/>
            <person name="Lalanne C."/>
            <person name="Gautier V."/>
            <person name="Ament-Velasquez S.L."/>
            <person name="Kruys A."/>
            <person name="Hutchinson M.I."/>
            <person name="Powell A.J."/>
            <person name="Barry K."/>
            <person name="Miller A.N."/>
            <person name="Grigoriev I.V."/>
            <person name="Debuchy R."/>
            <person name="Gladieux P."/>
            <person name="Thoren M.H."/>
            <person name="Johannesson H."/>
        </authorList>
    </citation>
    <scope>NUCLEOTIDE SEQUENCE</scope>
    <source>
        <strain evidence="3">PSN324</strain>
    </source>
</reference>
<organism evidence="3 4">
    <name type="scientific">Cladorrhinum samala</name>
    <dbReference type="NCBI Taxonomy" id="585594"/>
    <lineage>
        <taxon>Eukaryota</taxon>
        <taxon>Fungi</taxon>
        <taxon>Dikarya</taxon>
        <taxon>Ascomycota</taxon>
        <taxon>Pezizomycotina</taxon>
        <taxon>Sordariomycetes</taxon>
        <taxon>Sordariomycetidae</taxon>
        <taxon>Sordariales</taxon>
        <taxon>Podosporaceae</taxon>
        <taxon>Cladorrhinum</taxon>
    </lineage>
</organism>
<dbReference type="Gene3D" id="1.25.40.10">
    <property type="entry name" value="Tetratricopeptide repeat domain"/>
    <property type="match status" value="1"/>
</dbReference>
<dbReference type="InterPro" id="IPR053185">
    <property type="entry name" value="SET_domain_protein"/>
</dbReference>
<feature type="signal peptide" evidence="1">
    <location>
        <begin position="1"/>
        <end position="23"/>
    </location>
</feature>
<dbReference type="Pfam" id="PF00856">
    <property type="entry name" value="SET"/>
    <property type="match status" value="1"/>
</dbReference>
<dbReference type="Proteomes" id="UP001321749">
    <property type="component" value="Unassembled WGS sequence"/>
</dbReference>
<dbReference type="SMART" id="SM00317">
    <property type="entry name" value="SET"/>
    <property type="match status" value="1"/>
</dbReference>
<comment type="caution">
    <text evidence="3">The sequence shown here is derived from an EMBL/GenBank/DDBJ whole genome shotgun (WGS) entry which is preliminary data.</text>
</comment>
<keyword evidence="4" id="KW-1185">Reference proteome</keyword>
<dbReference type="InterPro" id="IPR001214">
    <property type="entry name" value="SET_dom"/>
</dbReference>
<feature type="chain" id="PRO_5043317236" evidence="1">
    <location>
        <begin position="24"/>
        <end position="419"/>
    </location>
</feature>
<dbReference type="SUPFAM" id="SSF82199">
    <property type="entry name" value="SET domain"/>
    <property type="match status" value="1"/>
</dbReference>
<dbReference type="CDD" id="cd20071">
    <property type="entry name" value="SET_SMYD"/>
    <property type="match status" value="1"/>
</dbReference>
<dbReference type="PANTHER" id="PTHR47332">
    <property type="entry name" value="SET DOMAIN-CONTAINING PROTEIN 5"/>
    <property type="match status" value="1"/>
</dbReference>
<dbReference type="InterPro" id="IPR046341">
    <property type="entry name" value="SET_dom_sf"/>
</dbReference>
<feature type="domain" description="SET" evidence="2">
    <location>
        <begin position="125"/>
        <end position="272"/>
    </location>
</feature>
<evidence type="ECO:0000259" key="2">
    <source>
        <dbReference type="PROSITE" id="PS50280"/>
    </source>
</evidence>
<protein>
    <submittedName>
        <fullName evidence="3">SET domain-containing protein 5</fullName>
    </submittedName>
</protein>
<sequence>MRPSTRAHLFFSLHVYFFLPTQASRCTSSSPHLLTSSSKQTCPLPLAPDLDGDFPLLLTPLDYSPWTSLPICEASSSPPEIPYFCLYSNSHHNHLGYSIITTPEVAADSVQILDTALPRRQITDPPYKVVDVPGKGKGVVATRKIKKYQEIMVDYAALVVDIGFTVGVDVWRGYKLLNKAVDALSDQGKADLMGLGRTSEQARDEVENVLRTNAFATELGGRGHMAVYTAVSRINHGCKPNAYTRFIQDGLQVSVAAARDIEEGEEVTISYITLGKTSKERKERLKQWGFECACELCSAKPTEIEASDARRRQIEELREYAVVAFQANKPYQALRLTRQIISLLPAEELFPFYSEQYENMARIFYVLGDMKNAELYAGKSLDVLAEQGYIQGVTGTRQELLEMMWKKFQADGDQFKAAR</sequence>
<dbReference type="PANTHER" id="PTHR47332:SF6">
    <property type="entry name" value="SET DOMAIN-CONTAINING PROTEIN"/>
    <property type="match status" value="1"/>
</dbReference>
<dbReference type="InterPro" id="IPR011990">
    <property type="entry name" value="TPR-like_helical_dom_sf"/>
</dbReference>
<gene>
    <name evidence="3" type="ORF">QBC42DRAFT_338221</name>
</gene>
<evidence type="ECO:0000256" key="1">
    <source>
        <dbReference type="SAM" id="SignalP"/>
    </source>
</evidence>
<dbReference type="AlphaFoldDB" id="A0AAV9HNZ9"/>
<evidence type="ECO:0000313" key="4">
    <source>
        <dbReference type="Proteomes" id="UP001321749"/>
    </source>
</evidence>
<dbReference type="SUPFAM" id="SSF48452">
    <property type="entry name" value="TPR-like"/>
    <property type="match status" value="1"/>
</dbReference>
<evidence type="ECO:0000313" key="3">
    <source>
        <dbReference type="EMBL" id="KAK4462617.1"/>
    </source>
</evidence>
<dbReference type="EMBL" id="MU864970">
    <property type="protein sequence ID" value="KAK4462617.1"/>
    <property type="molecule type" value="Genomic_DNA"/>
</dbReference>